<dbReference type="PANTHER" id="PTHR30483">
    <property type="entry name" value="LEUCINE-SPECIFIC-BINDING PROTEIN"/>
    <property type="match status" value="1"/>
</dbReference>
<feature type="domain" description="Leucine-binding protein" evidence="2">
    <location>
        <begin position="569"/>
        <end position="671"/>
    </location>
</feature>
<dbReference type="AlphaFoldDB" id="A0A3B1BYC9"/>
<dbReference type="EMBL" id="UOGE01000079">
    <property type="protein sequence ID" value="VAX22959.1"/>
    <property type="molecule type" value="Genomic_DNA"/>
</dbReference>
<dbReference type="Gene3D" id="3.40.50.2300">
    <property type="match status" value="2"/>
</dbReference>
<keyword evidence="1" id="KW-0732">Signal</keyword>
<evidence type="ECO:0000259" key="2">
    <source>
        <dbReference type="Pfam" id="PF13458"/>
    </source>
</evidence>
<dbReference type="InterPro" id="IPR028082">
    <property type="entry name" value="Peripla_BP_I"/>
</dbReference>
<organism evidence="3">
    <name type="scientific">hydrothermal vent metagenome</name>
    <dbReference type="NCBI Taxonomy" id="652676"/>
    <lineage>
        <taxon>unclassified sequences</taxon>
        <taxon>metagenomes</taxon>
        <taxon>ecological metagenomes</taxon>
    </lineage>
</organism>
<dbReference type="InterPro" id="IPR051010">
    <property type="entry name" value="BCAA_transport"/>
</dbReference>
<dbReference type="InterPro" id="IPR011990">
    <property type="entry name" value="TPR-like_helical_dom_sf"/>
</dbReference>
<dbReference type="InterPro" id="IPR028081">
    <property type="entry name" value="Leu-bd"/>
</dbReference>
<accession>A0A3B1BYC9</accession>
<sequence>MTDKRRSSLALVSLLAIALFIGSCSSRAPVKVVKTGPKPVVTERPIIATITPDERDIGFLYKKAEKLYSQGKFQDAAATYIKFIKLATPGSRIADNAYFKIGMSWFELARYRDALYYFSMVVDKFPDSEVHTEALINSGVCHYHLNNYKEAEDIFKIALDRISSPGHKAYIFFYRAKMADSVGDFDRAVDLYIRGDMFADNEKLVNTTRSKVGRILHNFLGEKDLVKITERYKKQWPAQIAYKELINIYKRSGDNSLLEDTETRYLEEFPPPKKVSFFGASDKEDYKPLTPKIGAVLPLSGGGSKAGREILQGIQLAFNTFRELIDEKSIQPIIRDSMSDPDSAENALETLGKNRDTIAVIGPAFSDAFQRSAKVADKYLLPIFSPSATADGLASLSDRLFRNAMTNSLEVKKIVDLAVGKMGHKKFAIIFPNDKYGKDVSALFIREVTKAGGSVVAAEAYETNQTDFGAQIRGIGGFPDDELRRKILNVARRNPGRSSKTINNILQGLNAGSLSTPVIDSYGSWPLTSKNFRPGLLFEYDAIFIPGMYDKVGLILPELAFYNVKGIKKFASKKAHNPKLLSLADKYTEGVIFVDGFYKKSDLTHVKSFVRNYRLAFREEPTLLSAQSYDAARMVLSGLAHGVASRREMTEYLSNLKFFEGVSGMTSMGPDGDSRKSVTYLVVNDGKIVELPRPESASVISADDTAQTDEYRRYE</sequence>
<dbReference type="CDD" id="cd06339">
    <property type="entry name" value="PBP1_YraM_LppC_lipoprotein-like"/>
    <property type="match status" value="1"/>
</dbReference>
<dbReference type="PROSITE" id="PS51257">
    <property type="entry name" value="PROKAR_LIPOPROTEIN"/>
    <property type="match status" value="1"/>
</dbReference>
<name>A0A3B1BYC9_9ZZZZ</name>
<gene>
    <name evidence="3" type="ORF">MNBD_NITROSPINAE02-1943</name>
</gene>
<reference evidence="3" key="1">
    <citation type="submission" date="2018-06" db="EMBL/GenBank/DDBJ databases">
        <authorList>
            <person name="Zhirakovskaya E."/>
        </authorList>
    </citation>
    <scope>NUCLEOTIDE SEQUENCE</scope>
</reference>
<dbReference type="PANTHER" id="PTHR30483:SF6">
    <property type="entry name" value="PERIPLASMIC BINDING PROTEIN OF ABC TRANSPORTER FOR NATURAL AMINO ACIDS"/>
    <property type="match status" value="1"/>
</dbReference>
<dbReference type="PROSITE" id="PS50005">
    <property type="entry name" value="TPR"/>
    <property type="match status" value="1"/>
</dbReference>
<dbReference type="Pfam" id="PF13458">
    <property type="entry name" value="Peripla_BP_6"/>
    <property type="match status" value="2"/>
</dbReference>
<dbReference type="SMART" id="SM00028">
    <property type="entry name" value="TPR"/>
    <property type="match status" value="4"/>
</dbReference>
<dbReference type="SUPFAM" id="SSF53822">
    <property type="entry name" value="Periplasmic binding protein-like I"/>
    <property type="match status" value="1"/>
</dbReference>
<dbReference type="Gene3D" id="1.25.40.10">
    <property type="entry name" value="Tetratricopeptide repeat domain"/>
    <property type="match status" value="1"/>
</dbReference>
<feature type="domain" description="Leucine-binding protein" evidence="2">
    <location>
        <begin position="292"/>
        <end position="473"/>
    </location>
</feature>
<proteinExistence type="predicted"/>
<protein>
    <recommendedName>
        <fullName evidence="2">Leucine-binding protein domain-containing protein</fullName>
    </recommendedName>
</protein>
<evidence type="ECO:0000256" key="1">
    <source>
        <dbReference type="ARBA" id="ARBA00022729"/>
    </source>
</evidence>
<evidence type="ECO:0000313" key="3">
    <source>
        <dbReference type="EMBL" id="VAX22959.1"/>
    </source>
</evidence>
<dbReference type="InterPro" id="IPR019734">
    <property type="entry name" value="TPR_rpt"/>
</dbReference>
<dbReference type="SUPFAM" id="SSF48452">
    <property type="entry name" value="TPR-like"/>
    <property type="match status" value="1"/>
</dbReference>
<dbReference type="Pfam" id="PF13432">
    <property type="entry name" value="TPR_16"/>
    <property type="match status" value="1"/>
</dbReference>